<organism evidence="2 3">
    <name type="scientific">Ambrosia artemisiifolia</name>
    <name type="common">Common ragweed</name>
    <dbReference type="NCBI Taxonomy" id="4212"/>
    <lineage>
        <taxon>Eukaryota</taxon>
        <taxon>Viridiplantae</taxon>
        <taxon>Streptophyta</taxon>
        <taxon>Embryophyta</taxon>
        <taxon>Tracheophyta</taxon>
        <taxon>Spermatophyta</taxon>
        <taxon>Magnoliopsida</taxon>
        <taxon>eudicotyledons</taxon>
        <taxon>Gunneridae</taxon>
        <taxon>Pentapetalae</taxon>
        <taxon>asterids</taxon>
        <taxon>campanulids</taxon>
        <taxon>Asterales</taxon>
        <taxon>Asteraceae</taxon>
        <taxon>Asteroideae</taxon>
        <taxon>Heliantheae alliance</taxon>
        <taxon>Heliantheae</taxon>
        <taxon>Ambrosia</taxon>
    </lineage>
</organism>
<feature type="non-terminal residue" evidence="2">
    <location>
        <position position="1"/>
    </location>
</feature>
<evidence type="ECO:0000256" key="1">
    <source>
        <dbReference type="SAM" id="Phobius"/>
    </source>
</evidence>
<gene>
    <name evidence="2" type="ORF">M8C21_005941</name>
</gene>
<proteinExistence type="predicted"/>
<protein>
    <submittedName>
        <fullName evidence="2">Uncharacterized protein</fullName>
    </submittedName>
</protein>
<dbReference type="Proteomes" id="UP001206925">
    <property type="component" value="Unassembled WGS sequence"/>
</dbReference>
<dbReference type="AlphaFoldDB" id="A0AAD5BQK5"/>
<keyword evidence="1" id="KW-0472">Membrane</keyword>
<dbReference type="EMBL" id="JAMZMK010011316">
    <property type="protein sequence ID" value="KAI7727803.1"/>
    <property type="molecule type" value="Genomic_DNA"/>
</dbReference>
<sequence length="227" mass="26158">MIAFLQSTVMGLQHTSSLRTATLFSFPLFTGFNCGYLIYFHASRSLTSLSSDDRDIRKLWIILYISTIPHSNDCAGSAVVTWCISEASREALQMTRPHVAQELVARRYSRPLLKSTSLDMEYLRKIMEFALGTNGIVQKIKLNQDVKHSNGKRCTLKVGGGLWLCVRFRFLIRIYAQTRTRYPPLDMLLCIFYNDDSKAKVPNKDTWKIKTRRACIFILLQLRKYEA</sequence>
<keyword evidence="3" id="KW-1185">Reference proteome</keyword>
<accession>A0AAD5BQK5</accession>
<evidence type="ECO:0000313" key="3">
    <source>
        <dbReference type="Proteomes" id="UP001206925"/>
    </source>
</evidence>
<keyword evidence="1" id="KW-1133">Transmembrane helix</keyword>
<name>A0AAD5BQK5_AMBAR</name>
<reference evidence="2" key="1">
    <citation type="submission" date="2022-06" db="EMBL/GenBank/DDBJ databases">
        <title>Uncovering the hologenomic basis of an extraordinary plant invasion.</title>
        <authorList>
            <person name="Bieker V.C."/>
            <person name="Martin M.D."/>
            <person name="Gilbert T."/>
            <person name="Hodgins K."/>
            <person name="Battlay P."/>
            <person name="Petersen B."/>
            <person name="Wilson J."/>
        </authorList>
    </citation>
    <scope>NUCLEOTIDE SEQUENCE</scope>
    <source>
        <strain evidence="2">AA19_3_7</strain>
        <tissue evidence="2">Leaf</tissue>
    </source>
</reference>
<feature type="transmembrane region" description="Helical" evidence="1">
    <location>
        <begin position="20"/>
        <end position="40"/>
    </location>
</feature>
<keyword evidence="1" id="KW-0812">Transmembrane</keyword>
<comment type="caution">
    <text evidence="2">The sequence shown here is derived from an EMBL/GenBank/DDBJ whole genome shotgun (WGS) entry which is preliminary data.</text>
</comment>
<evidence type="ECO:0000313" key="2">
    <source>
        <dbReference type="EMBL" id="KAI7727803.1"/>
    </source>
</evidence>